<evidence type="ECO:0000313" key="4">
    <source>
        <dbReference type="Proteomes" id="UP000313359"/>
    </source>
</evidence>
<feature type="binding site" evidence="1">
    <location>
        <position position="312"/>
    </location>
    <ligand>
        <name>ATP</name>
        <dbReference type="ChEBI" id="CHEBI:30616"/>
    </ligand>
</feature>
<sequence>MSTTTIPPMHVPLTADHERPVEKITARLSPSTPHILLDKDDTDDACPLTFIVDLKSDSVQSPHAKERKEAAVTGEQTPGFDSPLSSPHESPEELSRVDVDGAKPPTPEPNDSDSEAARSPIDPPGLSEQIPRSAPDQPEGESISVENPVEVVGRPVQPPIADAPEELDAIFSIDLGVFKWKIGPTLFNHDLSDYSLSGLSPLDTFIPDQLLPGELFVHDINNITRVHPRDTDEYSAVRRTPVRYVRICPEAQHESQFALSARNADKAVAAHLYLRSSNRLGSGHHSYVYRAPFNLQLDPASPERSTVTVAVKTANQECGAHLMLNKEAMAYSMFPRELMEDTFRVPPAKDGISSTDGAASAASPDASTTSTSAVESESISDSHDANCLGPPPRPAPPAETPADETQVGEWEPAIVPKFYGYYGAVKADGSLYDGRHRHCDEDDECSVNWPTRILLVEECGSPIEPRDLPRNEREKVFQLIKRLHKAGFMNGSTYPRNMLSQPGPLSVPRKERSDASASYRIIDFGRSSVLSLLPEGRHHSFEAWCEEEVERAMRYLLL</sequence>
<proteinExistence type="predicted"/>
<keyword evidence="1" id="KW-0547">Nucleotide-binding</keyword>
<dbReference type="AlphaFoldDB" id="A0A5C2SEX3"/>
<feature type="region of interest" description="Disordered" evidence="2">
    <location>
        <begin position="54"/>
        <end position="151"/>
    </location>
</feature>
<dbReference type="STRING" id="1328759.A0A5C2SEX3"/>
<keyword evidence="4" id="KW-1185">Reference proteome</keyword>
<gene>
    <name evidence="3" type="ORF">L227DRAFT_524346</name>
</gene>
<feature type="compositionally biased region" description="Pro residues" evidence="2">
    <location>
        <begin position="389"/>
        <end position="399"/>
    </location>
</feature>
<feature type="region of interest" description="Disordered" evidence="2">
    <location>
        <begin position="346"/>
        <end position="409"/>
    </location>
</feature>
<evidence type="ECO:0000256" key="1">
    <source>
        <dbReference type="PROSITE-ProRule" id="PRU10141"/>
    </source>
</evidence>
<name>A0A5C2SEX3_9APHY</name>
<dbReference type="EMBL" id="ML122261">
    <property type="protein sequence ID" value="RPD61828.1"/>
    <property type="molecule type" value="Genomic_DNA"/>
</dbReference>
<protein>
    <recommendedName>
        <fullName evidence="5">Protein kinase domain-containing protein</fullName>
    </recommendedName>
</protein>
<feature type="compositionally biased region" description="Basic and acidic residues" evidence="2">
    <location>
        <begin position="89"/>
        <end position="101"/>
    </location>
</feature>
<keyword evidence="1" id="KW-0067">ATP-binding</keyword>
<dbReference type="GO" id="GO:0005524">
    <property type="term" value="F:ATP binding"/>
    <property type="evidence" value="ECO:0007669"/>
    <property type="project" value="UniProtKB-UniRule"/>
</dbReference>
<reference evidence="3" key="1">
    <citation type="journal article" date="2018" name="Genome Biol. Evol.">
        <title>Genomics and development of Lentinus tigrinus, a white-rot wood-decaying mushroom with dimorphic fruiting bodies.</title>
        <authorList>
            <person name="Wu B."/>
            <person name="Xu Z."/>
            <person name="Knudson A."/>
            <person name="Carlson A."/>
            <person name="Chen N."/>
            <person name="Kovaka S."/>
            <person name="LaButti K."/>
            <person name="Lipzen A."/>
            <person name="Pennachio C."/>
            <person name="Riley R."/>
            <person name="Schakwitz W."/>
            <person name="Umezawa K."/>
            <person name="Ohm R.A."/>
            <person name="Grigoriev I.V."/>
            <person name="Nagy L.G."/>
            <person name="Gibbons J."/>
            <person name="Hibbett D."/>
        </authorList>
    </citation>
    <scope>NUCLEOTIDE SEQUENCE [LARGE SCALE GENOMIC DNA]</scope>
    <source>
        <strain evidence="3">ALCF2SS1-6</strain>
    </source>
</reference>
<dbReference type="PROSITE" id="PS00107">
    <property type="entry name" value="PROTEIN_KINASE_ATP"/>
    <property type="match status" value="1"/>
</dbReference>
<dbReference type="InterPro" id="IPR017441">
    <property type="entry name" value="Protein_kinase_ATP_BS"/>
</dbReference>
<evidence type="ECO:0008006" key="5">
    <source>
        <dbReference type="Google" id="ProtNLM"/>
    </source>
</evidence>
<accession>A0A5C2SEX3</accession>
<evidence type="ECO:0000313" key="3">
    <source>
        <dbReference type="EMBL" id="RPD61828.1"/>
    </source>
</evidence>
<dbReference type="OrthoDB" id="5327923at2759"/>
<feature type="compositionally biased region" description="Low complexity" evidence="2">
    <location>
        <begin position="353"/>
        <end position="379"/>
    </location>
</feature>
<organism evidence="3 4">
    <name type="scientific">Lentinus tigrinus ALCF2SS1-6</name>
    <dbReference type="NCBI Taxonomy" id="1328759"/>
    <lineage>
        <taxon>Eukaryota</taxon>
        <taxon>Fungi</taxon>
        <taxon>Dikarya</taxon>
        <taxon>Basidiomycota</taxon>
        <taxon>Agaricomycotina</taxon>
        <taxon>Agaricomycetes</taxon>
        <taxon>Polyporales</taxon>
        <taxon>Polyporaceae</taxon>
        <taxon>Lentinus</taxon>
    </lineage>
</organism>
<dbReference type="Proteomes" id="UP000313359">
    <property type="component" value="Unassembled WGS sequence"/>
</dbReference>
<feature type="region of interest" description="Disordered" evidence="2">
    <location>
        <begin position="1"/>
        <end position="21"/>
    </location>
</feature>
<evidence type="ECO:0000256" key="2">
    <source>
        <dbReference type="SAM" id="MobiDB-lite"/>
    </source>
</evidence>